<dbReference type="CDD" id="cd00229">
    <property type="entry name" value="SGNH_hydrolase"/>
    <property type="match status" value="1"/>
</dbReference>
<evidence type="ECO:0000259" key="3">
    <source>
        <dbReference type="Pfam" id="PF01833"/>
    </source>
</evidence>
<dbReference type="PANTHER" id="PTHR42754">
    <property type="entry name" value="ENDOGLUCANASE"/>
    <property type="match status" value="1"/>
</dbReference>
<feature type="region of interest" description="Disordered" evidence="1">
    <location>
        <begin position="393"/>
        <end position="415"/>
    </location>
</feature>
<dbReference type="Pfam" id="PF18962">
    <property type="entry name" value="Por_Secre_tail"/>
    <property type="match status" value="1"/>
</dbReference>
<dbReference type="NCBIfam" id="TIGR04183">
    <property type="entry name" value="Por_Secre_tail"/>
    <property type="match status" value="1"/>
</dbReference>
<dbReference type="GO" id="GO:0016788">
    <property type="term" value="F:hydrolase activity, acting on ester bonds"/>
    <property type="evidence" value="ECO:0007669"/>
    <property type="project" value="UniProtKB-ARBA"/>
</dbReference>
<proteinExistence type="predicted"/>
<dbReference type="SUPFAM" id="SSF81296">
    <property type="entry name" value="E set domains"/>
    <property type="match status" value="1"/>
</dbReference>
<dbReference type="SUPFAM" id="SSF52266">
    <property type="entry name" value="SGNH hydrolase"/>
    <property type="match status" value="1"/>
</dbReference>
<dbReference type="EMBL" id="CADCTJ010000038">
    <property type="protein sequence ID" value="CAA9211631.1"/>
    <property type="molecule type" value="Genomic_DNA"/>
</dbReference>
<feature type="domain" description="IPT/TIG" evidence="3">
    <location>
        <begin position="336"/>
        <end position="403"/>
    </location>
</feature>
<dbReference type="Pfam" id="PF01833">
    <property type="entry name" value="TIG"/>
    <property type="match status" value="1"/>
</dbReference>
<accession>A0A6J4H2X8</accession>
<dbReference type="InterPro" id="IPR014756">
    <property type="entry name" value="Ig_E-set"/>
</dbReference>
<sequence>MFSSVKANFFKILISLGSFLFQSSFLYGQTPDAPATLTANASDKSIGLTWENAVTAKNLKITFIGSSTAAGRGASIPENSFVALVTNYYKQTYPNLVSVNLAMGGYDSYRLLPTGSPRVADRPAPDPARNITAALANSPSLIICNIPSNDVSLGYTTEEYIQNLKTIRATANSAGVPIFFTTTQPRNLSSSTERQRLADQAAIIRTDFNPRVIDIYDELAEPVSLNIKPMYSYGDGIHLNDAGHAYIAATVETVLDKFLSESLYPTAAGVTATEIYRASAGNTLTYLAAVAGHINTYLDNSVTKGHTYRYALRAVKNDQKSDWSNIVSVDFYSTPPEITSFSPDSGPVGTTVVLKGTAFTEVTAVQFNGINARFTIESDTAIVAVVPSGATTGPLTVKAPTNPNNSDEQSSPADSDINHTFTIINLLTTWNARFGGTNTDKFTHVVPTGDGGYLLGGSSYSGVSGDKTQSSRGGYDLWVVKIDATGKKLWDRRFGGSKTETLNALIKTKDGGYLLGGSSDSGISGDKTQSSRGSTDYWIVKISATGSKEWDKRFGGSGYDYLNKAIQISTGEYVLAGISESSVSGDKTQGKYGGNDQWIIKLTSTGSKIWDKRFGGTLNEYVEGLLATADGNYLVAGYSSSGVSGSRTWTSQGGYDYWITKMNSSGTGIWNKRFGGNADDKLTSIIATKDGGYLLTGYSASGSGGDKTQSGRGGLDFWTVKIDAAGKKVWDRTYGGSDDDQPGALLQTSDGGYLMAGKSLSGISSDRTQSSWGSSDFWVVKTDGNGTLQWDQRFGGTGTDELRSIIAVPDGGYLLGGQSTSGISGDKTQASRGGTDMWLVKVTQPANTGTADATKTSARVATALSPEPITETIEIADTNLQAFPNPFAEEVTVTFALPQTQGVTIQVFDSQGRAVQTLFQREAEAAKTYRLTWRPKNQQLAGIYHIKLITKNTVRYQKVVLTR</sequence>
<feature type="domain" description="Secretion system C-terminal sorting" evidence="5">
    <location>
        <begin position="883"/>
        <end position="960"/>
    </location>
</feature>
<dbReference type="AlphaFoldDB" id="A0A6J4H2X8"/>
<dbReference type="CDD" id="cd00102">
    <property type="entry name" value="IPT"/>
    <property type="match status" value="1"/>
</dbReference>
<evidence type="ECO:0000259" key="4">
    <source>
        <dbReference type="Pfam" id="PF13472"/>
    </source>
</evidence>
<evidence type="ECO:0000313" key="6">
    <source>
        <dbReference type="EMBL" id="CAA9211631.1"/>
    </source>
</evidence>
<dbReference type="InterPro" id="IPR002909">
    <property type="entry name" value="IPT_dom"/>
</dbReference>
<dbReference type="Gene3D" id="2.60.40.4070">
    <property type="match status" value="1"/>
</dbReference>
<keyword evidence="2" id="KW-0732">Signal</keyword>
<dbReference type="Pfam" id="PF13472">
    <property type="entry name" value="Lipase_GDSL_2"/>
    <property type="match status" value="1"/>
</dbReference>
<feature type="chain" id="PRO_5026923523" description="T9SS type A sorting domain-containing protein" evidence="2">
    <location>
        <begin position="29"/>
        <end position="963"/>
    </location>
</feature>
<dbReference type="Gene3D" id="2.60.40.10">
    <property type="entry name" value="Immunoglobulins"/>
    <property type="match status" value="2"/>
</dbReference>
<organism evidence="6">
    <name type="scientific">uncultured Adhaeribacter sp</name>
    <dbReference type="NCBI Taxonomy" id="448109"/>
    <lineage>
        <taxon>Bacteria</taxon>
        <taxon>Pseudomonadati</taxon>
        <taxon>Bacteroidota</taxon>
        <taxon>Cytophagia</taxon>
        <taxon>Cytophagales</taxon>
        <taxon>Hymenobacteraceae</taxon>
        <taxon>Adhaeribacter</taxon>
        <taxon>environmental samples</taxon>
    </lineage>
</organism>
<gene>
    <name evidence="6" type="ORF">AVDCRST_MAG95-149</name>
</gene>
<protein>
    <recommendedName>
        <fullName evidence="7">T9SS type A sorting domain-containing protein</fullName>
    </recommendedName>
</protein>
<evidence type="ECO:0000256" key="1">
    <source>
        <dbReference type="SAM" id="MobiDB-lite"/>
    </source>
</evidence>
<reference evidence="6" key="1">
    <citation type="submission" date="2020-02" db="EMBL/GenBank/DDBJ databases">
        <authorList>
            <person name="Meier V. D."/>
        </authorList>
    </citation>
    <scope>NUCLEOTIDE SEQUENCE</scope>
    <source>
        <strain evidence="6">AVDCRST_MAG95</strain>
    </source>
</reference>
<dbReference type="InterPro" id="IPR013783">
    <property type="entry name" value="Ig-like_fold"/>
</dbReference>
<feature type="signal peptide" evidence="2">
    <location>
        <begin position="1"/>
        <end position="28"/>
    </location>
</feature>
<dbReference type="PANTHER" id="PTHR42754:SF1">
    <property type="entry name" value="LIPOPROTEIN"/>
    <property type="match status" value="1"/>
</dbReference>
<dbReference type="InterPro" id="IPR026444">
    <property type="entry name" value="Secre_tail"/>
</dbReference>
<dbReference type="InterPro" id="IPR013830">
    <property type="entry name" value="SGNH_hydro"/>
</dbReference>
<feature type="domain" description="SGNH hydrolase-type esterase" evidence="4">
    <location>
        <begin position="63"/>
        <end position="245"/>
    </location>
</feature>
<evidence type="ECO:0000256" key="2">
    <source>
        <dbReference type="SAM" id="SignalP"/>
    </source>
</evidence>
<dbReference type="Gene3D" id="3.40.50.1110">
    <property type="entry name" value="SGNH hydrolase"/>
    <property type="match status" value="1"/>
</dbReference>
<evidence type="ECO:0008006" key="7">
    <source>
        <dbReference type="Google" id="ProtNLM"/>
    </source>
</evidence>
<name>A0A6J4H2X8_9BACT</name>
<evidence type="ECO:0000259" key="5">
    <source>
        <dbReference type="Pfam" id="PF18962"/>
    </source>
</evidence>
<dbReference type="InterPro" id="IPR036514">
    <property type="entry name" value="SGNH_hydro_sf"/>
</dbReference>